<feature type="domain" description="Peptidase S1" evidence="2">
    <location>
        <begin position="1392"/>
        <end position="1630"/>
    </location>
</feature>
<accession>A0A8W4FG22</accession>
<dbReference type="Pfam" id="PF00089">
    <property type="entry name" value="Trypsin"/>
    <property type="match status" value="2"/>
</dbReference>
<dbReference type="GO" id="GO:0006508">
    <property type="term" value="P:proteolysis"/>
    <property type="evidence" value="ECO:0000318"/>
    <property type="project" value="GO_Central"/>
</dbReference>
<evidence type="ECO:0000313" key="3">
    <source>
        <dbReference type="Ensembl" id="ENSSSCP00000078374.1"/>
    </source>
</evidence>
<dbReference type="SUPFAM" id="SSF50494">
    <property type="entry name" value="Trypsin-like serine proteases"/>
    <property type="match status" value="2"/>
</dbReference>
<dbReference type="InterPro" id="IPR009003">
    <property type="entry name" value="Peptidase_S1_PA"/>
</dbReference>
<dbReference type="PROSITE" id="PS50240">
    <property type="entry name" value="TRYPSIN_DOM"/>
    <property type="match status" value="2"/>
</dbReference>
<dbReference type="GO" id="GO:0004252">
    <property type="term" value="F:serine-type endopeptidase activity"/>
    <property type="evidence" value="ECO:0000318"/>
    <property type="project" value="GO_Central"/>
</dbReference>
<keyword evidence="1" id="KW-1015">Disulfide bond</keyword>
<dbReference type="PROSITE" id="PS00134">
    <property type="entry name" value="TRYPSIN_HIS"/>
    <property type="match status" value="1"/>
</dbReference>
<sequence>MPWTQVQPSAVNVWTKATAFTVIPWTQDEFFAEKSWTETVVSIVTLWIKATSPEVNTWTEVSLSTVTPGSQTGSPEVKPWAEALTSTVIPTLLPQDEISATKSWTKNVGARVTLWTQPESPSVHPWAQTVASTVTLTPWTQDEFSVTKFWTETFFSTVPQWTQAQSPLNPLTETIDAIVTPWIQAESPGVNHLTEAVSSIVTPTPWTQAKDSAIKPWTQTVTPWIHTQSPEVNPWTQTAASTAALWTHIESLALSYSAQSITDTVIFWTMLQTESKKPWSLSKPSLFTISLNTQSDLTGSLIHNENQAYLLLTHSEIYNVKTLNLPKSETLISWTVPFPQAVSLWPQSEVDITRTWFKIPERKTSWAQSESLTMSTMTQIGDAGMRMIAQHEPAEVTSWIQTESGIFHPWEKSEGDIVRFWTPSETKPVKPWMQTGTALVTPLTQPEMQALKYMSMPDINSIRPWFKTQTEPIREGTQPESQIVSTRIQPEPQIIHPWFQPESNAVRFWTQPKGNLAQSWFQAKANIVRFQTQYEIDTGKPWTQPESQSVTFLSLTQNDAISPTSHFESQKTCSWTQNEFGIISLWTQSETSSVIFGTKLETITGQPWLHLESATCRPWTLHETLTQPEAATVRHWLHTQMDLKEPWNQPEDDAVIHWTQLETETIYVWTQTEREVVKPPTLSEVNLVTSWLQTQSDIIRPWIKPEFQSVIPSIHTGVDILHFWSQQRAATNQPRTYPKTQVVRPWIKLEADTIKSWFHIQRNKVRPWMPTKSQILSLWRQHEVDIVHPWIQPETLADRPWSHSETEIAFLESYKPDQVRTWIQPEIEIRPGIHYKADKMTSFTSPEVEQNETTQLTSHFGSWYKHKPFIPTESIPSPDEYFTALSTEITTQEIQDQINSVQPTELTDILFFTLSSMWFPEGVGYLKFGSKLQITKTKGSPEFPSTSQSPLSPSLSFPVPCFSPSLCSLSLSCSVFSSCAFPRPCIFPSCSSLSSVVFSPILLPLAASDSFLQKLYYSKVTEETILSHTSPSLNIASAILLTKQPSLMSGSQSGTKSNQPEQDPLKYSELNISLAECHLGVVWKENLQAFWLFKTAVISHETTECGLRPGLVPHCPNCWEAEVGEFPWMVSVQLSFSHFCAGSILNEQWILTTARCANFIKNSEALALVQVGLIDLQDTAQAQTVGIHRAMPYLGPKGPLGPGLIFLKQPLHFQPLVLPICLEESLEQEKNIQLYDCWLPSWSLMRGSPGILQKRHLSILQVSTCAQFWPNLSEFTFCVEAKKAMGEAGCKGDLGAPLVCHLQQKDTWVQVGILSHFDEHCTKPYVFSQVSPFLFWLQGVTRPSHAPWSKQGPMTTSASISLSVSTSTNASAFTSTPASVQPHFISLPQPQTLADRVSLRYAMPWQAMIISCGSQICSGSIVSSSWVLTAAHCVRNMNPEDTAVILGLRHPGAPLRVVKVSTILLHERFRLVSGAARNDLALLLLQEVQTPIQLLAPLGHLKNLNSSECWLSGPRILKPGETDENPEILQMQVIGASSCAHLYPDIGSSIVCFITQDKDSNTNVEPVSPGSAVMCRPMSGNGSWRQIGLTSLKALATIVRPHFSWILSTSAKAGHPLNQALMPWVEKAKSSSLLKKPTILPSVIIIAIQSLL</sequence>
<organism evidence="3 4">
    <name type="scientific">Sus scrofa</name>
    <name type="common">Pig</name>
    <dbReference type="NCBI Taxonomy" id="9823"/>
    <lineage>
        <taxon>Eukaryota</taxon>
        <taxon>Metazoa</taxon>
        <taxon>Chordata</taxon>
        <taxon>Craniata</taxon>
        <taxon>Vertebrata</taxon>
        <taxon>Euteleostomi</taxon>
        <taxon>Mammalia</taxon>
        <taxon>Eutheria</taxon>
        <taxon>Laurasiatheria</taxon>
        <taxon>Artiodactyla</taxon>
        <taxon>Suina</taxon>
        <taxon>Suidae</taxon>
        <taxon>Sus</taxon>
    </lineage>
</organism>
<dbReference type="PANTHER" id="PTHR24250:SF64">
    <property type="entry name" value="PEPTIDASE S1 DOMAIN-CONTAINING PROTEIN"/>
    <property type="match status" value="1"/>
</dbReference>
<evidence type="ECO:0000313" key="4">
    <source>
        <dbReference type="Proteomes" id="UP000008227"/>
    </source>
</evidence>
<dbReference type="Proteomes" id="UP000008227">
    <property type="component" value="Chromosome Y"/>
</dbReference>
<name>A0A8W4FG22_PIG</name>
<proteinExistence type="predicted"/>
<dbReference type="GeneTree" id="ENSGT00940000154494"/>
<evidence type="ECO:0000259" key="2">
    <source>
        <dbReference type="PROSITE" id="PS50240"/>
    </source>
</evidence>
<protein>
    <recommendedName>
        <fullName evidence="2">Peptidase S1 domain-containing protein</fullName>
    </recommendedName>
</protein>
<keyword evidence="4" id="KW-1185">Reference proteome</keyword>
<reference evidence="3" key="3">
    <citation type="submission" date="2025-09" db="UniProtKB">
        <authorList>
            <consortium name="Ensembl"/>
        </authorList>
    </citation>
    <scope>IDENTIFICATION</scope>
</reference>
<dbReference type="InterPro" id="IPR001254">
    <property type="entry name" value="Trypsin_dom"/>
</dbReference>
<dbReference type="Ensembl" id="ENSSSCT00000096442.1">
    <property type="protein sequence ID" value="ENSSSCP00000078374.1"/>
    <property type="gene ID" value="ENSSSCG00000056875.1"/>
</dbReference>
<dbReference type="GlyGen" id="A0A8W4FG22">
    <property type="glycosylation" value="1 site"/>
</dbReference>
<dbReference type="Gene3D" id="2.40.10.10">
    <property type="entry name" value="Trypsin-like serine proteases"/>
    <property type="match status" value="3"/>
</dbReference>
<dbReference type="PANTHER" id="PTHR24250">
    <property type="entry name" value="CHYMOTRYPSIN-RELATED"/>
    <property type="match status" value="1"/>
</dbReference>
<dbReference type="CDD" id="cd00190">
    <property type="entry name" value="Tryp_SPc"/>
    <property type="match status" value="1"/>
</dbReference>
<feature type="domain" description="Peptidase S1" evidence="2">
    <location>
        <begin position="1107"/>
        <end position="1342"/>
    </location>
</feature>
<dbReference type="FunFam" id="2.40.10.10:FF:000068">
    <property type="entry name" value="transmembrane protease serine 2"/>
    <property type="match status" value="1"/>
</dbReference>
<evidence type="ECO:0000256" key="1">
    <source>
        <dbReference type="ARBA" id="ARBA00023157"/>
    </source>
</evidence>
<dbReference type="SMART" id="SM00020">
    <property type="entry name" value="Tryp_SPc"/>
    <property type="match status" value="2"/>
</dbReference>
<reference evidence="3" key="1">
    <citation type="submission" date="2017-02" db="EMBL/GenBank/DDBJ databases">
        <authorList>
            <person name="Datahose"/>
        </authorList>
    </citation>
    <scope>NUCLEOTIDE SEQUENCE [LARGE SCALE GENOMIC DNA]</scope>
    <source>
        <strain evidence="3">Duroc</strain>
    </source>
</reference>
<dbReference type="InterPro" id="IPR018114">
    <property type="entry name" value="TRYPSIN_HIS"/>
</dbReference>
<dbReference type="InterPro" id="IPR043504">
    <property type="entry name" value="Peptidase_S1_PA_chymotrypsin"/>
</dbReference>
<reference evidence="3" key="2">
    <citation type="submission" date="2025-08" db="UniProtKB">
        <authorList>
            <consortium name="Ensembl"/>
        </authorList>
    </citation>
    <scope>IDENTIFICATION</scope>
</reference>